<dbReference type="AlphaFoldDB" id="A0A367KG52"/>
<evidence type="ECO:0000313" key="2">
    <source>
        <dbReference type="Proteomes" id="UP000252139"/>
    </source>
</evidence>
<keyword evidence="2" id="KW-1185">Reference proteome</keyword>
<organism evidence="1 2">
    <name type="scientific">Rhizopus azygosporus</name>
    <name type="common">Rhizopus microsporus var. azygosporus</name>
    <dbReference type="NCBI Taxonomy" id="86630"/>
    <lineage>
        <taxon>Eukaryota</taxon>
        <taxon>Fungi</taxon>
        <taxon>Fungi incertae sedis</taxon>
        <taxon>Mucoromycota</taxon>
        <taxon>Mucoromycotina</taxon>
        <taxon>Mucoromycetes</taxon>
        <taxon>Mucorales</taxon>
        <taxon>Mucorineae</taxon>
        <taxon>Rhizopodaceae</taxon>
        <taxon>Rhizopus</taxon>
    </lineage>
</organism>
<gene>
    <name evidence="1" type="ORF">CU097_014876</name>
</gene>
<sequence length="186" mass="21212">MPPLLSLSITSSARPVRSNNITRRHRPDRSITLTVGGKKKNLGYIEVKPFNAALNHQKVNVNLVRLGVFGKNALDTHHSQNVMAIQAVGMDMTFYLVQRTASKLYLMFELEHIRFPSSIDKMTMMFVLMDKVMDIIKIFRTYCVTSPEQTSIVEVSKETLKSPILRAMTTATVSRKRKNPHQHSHF</sequence>
<proteinExistence type="predicted"/>
<name>A0A367KG52_RHIAZ</name>
<dbReference type="Proteomes" id="UP000252139">
    <property type="component" value="Unassembled WGS sequence"/>
</dbReference>
<dbReference type="OrthoDB" id="2448606at2759"/>
<evidence type="ECO:0000313" key="1">
    <source>
        <dbReference type="EMBL" id="RCI01148.1"/>
    </source>
</evidence>
<comment type="caution">
    <text evidence="1">The sequence shown here is derived from an EMBL/GenBank/DDBJ whole genome shotgun (WGS) entry which is preliminary data.</text>
</comment>
<accession>A0A367KG52</accession>
<reference evidence="1 2" key="1">
    <citation type="journal article" date="2018" name="G3 (Bethesda)">
        <title>Phylogenetic and Phylogenomic Definition of Rhizopus Species.</title>
        <authorList>
            <person name="Gryganskyi A.P."/>
            <person name="Golan J."/>
            <person name="Dolatabadi S."/>
            <person name="Mondo S."/>
            <person name="Robb S."/>
            <person name="Idnurm A."/>
            <person name="Muszewska A."/>
            <person name="Steczkiewicz K."/>
            <person name="Masonjones S."/>
            <person name="Liao H.L."/>
            <person name="Gajdeczka M.T."/>
            <person name="Anike F."/>
            <person name="Vuek A."/>
            <person name="Anishchenko I.M."/>
            <person name="Voigt K."/>
            <person name="de Hoog G.S."/>
            <person name="Smith M.E."/>
            <person name="Heitman J."/>
            <person name="Vilgalys R."/>
            <person name="Stajich J.E."/>
        </authorList>
    </citation>
    <scope>NUCLEOTIDE SEQUENCE [LARGE SCALE GENOMIC DNA]</scope>
    <source>
        <strain evidence="1 2">CBS 357.93</strain>
    </source>
</reference>
<protein>
    <submittedName>
        <fullName evidence="1">Uncharacterized protein</fullName>
    </submittedName>
</protein>
<dbReference type="EMBL" id="PJQL01000023">
    <property type="protein sequence ID" value="RCI01148.1"/>
    <property type="molecule type" value="Genomic_DNA"/>
</dbReference>